<dbReference type="EMBL" id="CAJNNV010030655">
    <property type="protein sequence ID" value="CAE8633181.1"/>
    <property type="molecule type" value="Genomic_DNA"/>
</dbReference>
<dbReference type="GO" id="GO:0005730">
    <property type="term" value="C:nucleolus"/>
    <property type="evidence" value="ECO:0007669"/>
    <property type="project" value="TreeGrafter"/>
</dbReference>
<dbReference type="Proteomes" id="UP000654075">
    <property type="component" value="Unassembled WGS sequence"/>
</dbReference>
<feature type="compositionally biased region" description="Basic residues" evidence="1">
    <location>
        <begin position="117"/>
        <end position="126"/>
    </location>
</feature>
<reference evidence="2" key="1">
    <citation type="submission" date="2021-02" db="EMBL/GenBank/DDBJ databases">
        <authorList>
            <person name="Dougan E. K."/>
            <person name="Rhodes N."/>
            <person name="Thang M."/>
            <person name="Chan C."/>
        </authorList>
    </citation>
    <scope>NUCLEOTIDE SEQUENCE</scope>
</reference>
<evidence type="ECO:0000313" key="2">
    <source>
        <dbReference type="EMBL" id="CAE8633181.1"/>
    </source>
</evidence>
<accession>A0A813H6B7</accession>
<evidence type="ECO:0000256" key="1">
    <source>
        <dbReference type="SAM" id="MobiDB-lite"/>
    </source>
</evidence>
<organism evidence="2 3">
    <name type="scientific">Polarella glacialis</name>
    <name type="common">Dinoflagellate</name>
    <dbReference type="NCBI Taxonomy" id="89957"/>
    <lineage>
        <taxon>Eukaryota</taxon>
        <taxon>Sar</taxon>
        <taxon>Alveolata</taxon>
        <taxon>Dinophyceae</taxon>
        <taxon>Suessiales</taxon>
        <taxon>Suessiaceae</taxon>
        <taxon>Polarella</taxon>
    </lineage>
</organism>
<sequence>QMANYPGRITSKANVPALAIRGIGGSSDKLALTLADSQGIADDASKYPEMEKITNFYGSSAGSSSCSIPIYWKSRTIEVRRLEQMDKDYDALNDAQNFQAKREAKMTADDLVGEAKRAKRQKKKDSKVKTEEMRKAAEGVNKFASGNFLEMMQKIDPKELEEQVRKAKEEAKAEAAKHVPSITNNNSSAEIVEVAGAWHLAWQRARAHVIYVVSNTLPGGLEPA</sequence>
<dbReference type="Pfam" id="PF06658">
    <property type="entry name" value="DUF1168"/>
    <property type="match status" value="1"/>
</dbReference>
<name>A0A813H6B7_POLGL</name>
<feature type="region of interest" description="Disordered" evidence="1">
    <location>
        <begin position="113"/>
        <end position="133"/>
    </location>
</feature>
<feature type="non-terminal residue" evidence="2">
    <location>
        <position position="1"/>
    </location>
</feature>
<dbReference type="PANTHER" id="PTHR13507:SF0">
    <property type="entry name" value="PRKR-INTERACTING PROTEIN 1"/>
    <property type="match status" value="1"/>
</dbReference>
<evidence type="ECO:0000313" key="3">
    <source>
        <dbReference type="Proteomes" id="UP000654075"/>
    </source>
</evidence>
<dbReference type="InterPro" id="IPR009548">
    <property type="entry name" value="Prkrip1"/>
</dbReference>
<dbReference type="OrthoDB" id="436183at2759"/>
<dbReference type="GO" id="GO:0004860">
    <property type="term" value="F:protein kinase inhibitor activity"/>
    <property type="evidence" value="ECO:0007669"/>
    <property type="project" value="TreeGrafter"/>
</dbReference>
<protein>
    <submittedName>
        <fullName evidence="2">Uncharacterized protein</fullName>
    </submittedName>
</protein>
<keyword evidence="3" id="KW-1185">Reference proteome</keyword>
<dbReference type="GO" id="GO:0019901">
    <property type="term" value="F:protein kinase binding"/>
    <property type="evidence" value="ECO:0007669"/>
    <property type="project" value="TreeGrafter"/>
</dbReference>
<dbReference type="AlphaFoldDB" id="A0A813H6B7"/>
<gene>
    <name evidence="2" type="ORF">PGLA1383_LOCUS49092</name>
</gene>
<comment type="caution">
    <text evidence="2">The sequence shown here is derived from an EMBL/GenBank/DDBJ whole genome shotgun (WGS) entry which is preliminary data.</text>
</comment>
<dbReference type="PANTHER" id="PTHR13507">
    <property type="entry name" value="PRKR-INTERACTING PROTEIN 1"/>
    <property type="match status" value="1"/>
</dbReference>
<proteinExistence type="predicted"/>
<dbReference type="GO" id="GO:0003725">
    <property type="term" value="F:double-stranded RNA binding"/>
    <property type="evidence" value="ECO:0007669"/>
    <property type="project" value="InterPro"/>
</dbReference>